<reference evidence="4" key="1">
    <citation type="submission" date="2022-06" db="EMBL/GenBank/DDBJ databases">
        <title>Alkalicoccobacillus porphyridii sp. nov., isolated from a marine red alga, Porphyridium purpureum and reclassification of Shouchella plakortidis and Shouchella gibsonii as Alkalicoccobacillus plakortidis comb. nov. and Alkalicoccobacillus gibsonii comb. nov.</title>
        <authorList>
            <person name="Kim K.H."/>
            <person name="Lee J.K."/>
            <person name="Han D.M."/>
            <person name="Baek J.H."/>
            <person name="Jeon C.O."/>
        </authorList>
    </citation>
    <scope>NUCLEOTIDE SEQUENCE</scope>
    <source>
        <strain evidence="4">DSM 19153</strain>
    </source>
</reference>
<dbReference type="CDD" id="cd00009">
    <property type="entry name" value="AAA"/>
    <property type="match status" value="1"/>
</dbReference>
<evidence type="ECO:0000256" key="2">
    <source>
        <dbReference type="ARBA" id="ARBA00022840"/>
    </source>
</evidence>
<evidence type="ECO:0000256" key="1">
    <source>
        <dbReference type="ARBA" id="ARBA00022741"/>
    </source>
</evidence>
<dbReference type="EMBL" id="JAMQJY010000003">
    <property type="protein sequence ID" value="MCM2677289.1"/>
    <property type="molecule type" value="Genomic_DNA"/>
</dbReference>
<keyword evidence="1" id="KW-0547">Nucleotide-binding</keyword>
<proteinExistence type="predicted"/>
<dbReference type="InterPro" id="IPR025662">
    <property type="entry name" value="Sigma_54_int_dom_ATP-bd_1"/>
</dbReference>
<dbReference type="SMART" id="SM00382">
    <property type="entry name" value="AAA"/>
    <property type="match status" value="1"/>
</dbReference>
<dbReference type="InterPro" id="IPR002078">
    <property type="entry name" value="Sigma_54_int"/>
</dbReference>
<dbReference type="InterPro" id="IPR027417">
    <property type="entry name" value="P-loop_NTPase"/>
</dbReference>
<dbReference type="PANTHER" id="PTHR32071">
    <property type="entry name" value="TRANSCRIPTIONAL REGULATORY PROTEIN"/>
    <property type="match status" value="1"/>
</dbReference>
<dbReference type="InterPro" id="IPR010524">
    <property type="entry name" value="Sig_transdc_resp-reg_PrpR_N"/>
</dbReference>
<name>A0ABT0XN01_9BACI</name>
<dbReference type="SUPFAM" id="SSF52540">
    <property type="entry name" value="P-loop containing nucleoside triphosphate hydrolases"/>
    <property type="match status" value="1"/>
</dbReference>
<gene>
    <name evidence="4" type="ORF">NDM98_18845</name>
</gene>
<dbReference type="InterPro" id="IPR025943">
    <property type="entry name" value="Sigma_54_int_dom_ATP-bd_2"/>
</dbReference>
<dbReference type="Proteomes" id="UP001203665">
    <property type="component" value="Unassembled WGS sequence"/>
</dbReference>
<dbReference type="Gene3D" id="3.40.50.300">
    <property type="entry name" value="P-loop containing nucleotide triphosphate hydrolases"/>
    <property type="match status" value="1"/>
</dbReference>
<sequence>MKEIVVIAPFDLSANQIQRLEQSFNHLSYHVKFSETQIPYSKNLGAITSKTGAIVSRGGLGELLKKQSGIPYIQIPITPFDLLRSITHVTDLGYQKIKVLFYAGIFHDAESIRSQFDSSRIEVETYQEPTYAKEQISRYAIDKSADAIIGDRLATDTATELGIASFLVKSGEEALVFAIQQAIETLNLQVEEQAKTKEIESILQVVPQAVISLNANNEIKLCNEQAKSLFHALDVPFETLAYSSVFNSEELGEQLQKQVPLRNALTMVNDEQMLVTTTPIFSNDVYQGAIQIFERLSDIQSLELKIRKELYQKGLTAKHTFEDIVCVSPKMKKQMNDAAAFARSEGTVLLYGETGTGKELFAQSIHQASHRKHKPFVSINCGALNEQLLESELFGYEEGAFTGALKGGRAGLFEMAHEGTLFLDEINEMSHGFQTKLLRVLQENEVRRVGGMRYIPVNVRIICATNQPMDKLITEGKFKEDLFYRISTLTIDLPPLRERKEDIVPLALHFLQIEMKRENRYLRLKDGGNTLEPLTTANWYGNARELQNVVQRLVITYPDHELTSEGVRSYVKSKPEPENTIRIPIAQSFKEMERSLWTSLYQQFQGTKQEFCEAYQISPTTLWRKLSNSK</sequence>
<dbReference type="Gene3D" id="1.10.8.60">
    <property type="match status" value="1"/>
</dbReference>
<organism evidence="4 5">
    <name type="scientific">Alkalicoccobacillus plakortidis</name>
    <dbReference type="NCBI Taxonomy" id="444060"/>
    <lineage>
        <taxon>Bacteria</taxon>
        <taxon>Bacillati</taxon>
        <taxon>Bacillota</taxon>
        <taxon>Bacilli</taxon>
        <taxon>Bacillales</taxon>
        <taxon>Bacillaceae</taxon>
        <taxon>Alkalicoccobacillus</taxon>
    </lineage>
</organism>
<evidence type="ECO:0000313" key="5">
    <source>
        <dbReference type="Proteomes" id="UP001203665"/>
    </source>
</evidence>
<evidence type="ECO:0000313" key="4">
    <source>
        <dbReference type="EMBL" id="MCM2677289.1"/>
    </source>
</evidence>
<dbReference type="Gene3D" id="3.40.50.2300">
    <property type="match status" value="1"/>
</dbReference>
<dbReference type="Gene3D" id="3.30.450.20">
    <property type="entry name" value="PAS domain"/>
    <property type="match status" value="1"/>
</dbReference>
<protein>
    <submittedName>
        <fullName evidence="4">Sigma 54-interacting transcriptional regulator</fullName>
    </submittedName>
</protein>
<dbReference type="SUPFAM" id="SSF159800">
    <property type="entry name" value="PrpR receptor domain-like"/>
    <property type="match status" value="1"/>
</dbReference>
<comment type="caution">
    <text evidence="4">The sequence shown here is derived from an EMBL/GenBank/DDBJ whole genome shotgun (WGS) entry which is preliminary data.</text>
</comment>
<dbReference type="Gene3D" id="3.40.50.10660">
    <property type="entry name" value="PrpR receptor domain-like"/>
    <property type="match status" value="1"/>
</dbReference>
<dbReference type="Pfam" id="PF00158">
    <property type="entry name" value="Sigma54_activat"/>
    <property type="match status" value="1"/>
</dbReference>
<accession>A0ABT0XN01</accession>
<dbReference type="PROSITE" id="PS00675">
    <property type="entry name" value="SIGMA54_INTERACT_1"/>
    <property type="match status" value="1"/>
</dbReference>
<dbReference type="Pfam" id="PF06506">
    <property type="entry name" value="PrpR_N"/>
    <property type="match status" value="1"/>
</dbReference>
<dbReference type="RefSeq" id="WP_251610920.1">
    <property type="nucleotide sequence ID" value="NZ_JAMQJY010000003.1"/>
</dbReference>
<dbReference type="Pfam" id="PF25601">
    <property type="entry name" value="AAA_lid_14"/>
    <property type="match status" value="1"/>
</dbReference>
<keyword evidence="5" id="KW-1185">Reference proteome</keyword>
<dbReference type="PROSITE" id="PS50045">
    <property type="entry name" value="SIGMA54_INTERACT_4"/>
    <property type="match status" value="1"/>
</dbReference>
<dbReference type="InterPro" id="IPR058031">
    <property type="entry name" value="AAA_lid_NorR"/>
</dbReference>
<keyword evidence="2" id="KW-0067">ATP-binding</keyword>
<dbReference type="PROSITE" id="PS00676">
    <property type="entry name" value="SIGMA54_INTERACT_2"/>
    <property type="match status" value="1"/>
</dbReference>
<dbReference type="InterPro" id="IPR003593">
    <property type="entry name" value="AAA+_ATPase"/>
</dbReference>
<feature type="domain" description="Sigma-54 factor interaction" evidence="3">
    <location>
        <begin position="324"/>
        <end position="555"/>
    </location>
</feature>
<evidence type="ECO:0000259" key="3">
    <source>
        <dbReference type="PROSITE" id="PS50045"/>
    </source>
</evidence>